<keyword evidence="3" id="KW-1185">Reference proteome</keyword>
<protein>
    <recommendedName>
        <fullName evidence="1">Single-strand DNA deaminase toxin A-like C-terminal domain-containing protein</fullName>
    </recommendedName>
</protein>
<dbReference type="GeneID" id="27327009"/>
<dbReference type="Proteomes" id="UP000054302">
    <property type="component" value="Unassembled WGS sequence"/>
</dbReference>
<evidence type="ECO:0000313" key="3">
    <source>
        <dbReference type="Proteomes" id="UP000054302"/>
    </source>
</evidence>
<accession>A0A0D1Z264</accession>
<dbReference type="InterPro" id="IPR057517">
    <property type="entry name" value="SsdA-like_C"/>
</dbReference>
<dbReference type="VEuPathDB" id="FungiDB:PV10_09164"/>
<dbReference type="RefSeq" id="XP_016219553.1">
    <property type="nucleotide sequence ID" value="XM_016374282.1"/>
</dbReference>
<organism evidence="2 3">
    <name type="scientific">Exophiala mesophila</name>
    <name type="common">Black yeast-like fungus</name>
    <dbReference type="NCBI Taxonomy" id="212818"/>
    <lineage>
        <taxon>Eukaryota</taxon>
        <taxon>Fungi</taxon>
        <taxon>Dikarya</taxon>
        <taxon>Ascomycota</taxon>
        <taxon>Pezizomycotina</taxon>
        <taxon>Eurotiomycetes</taxon>
        <taxon>Chaetothyriomycetidae</taxon>
        <taxon>Chaetothyriales</taxon>
        <taxon>Herpotrichiellaceae</taxon>
        <taxon>Exophiala</taxon>
    </lineage>
</organism>
<gene>
    <name evidence="2" type="ORF">PV10_09164</name>
</gene>
<dbReference type="EMBL" id="KN847527">
    <property type="protein sequence ID" value="KIV87979.1"/>
    <property type="molecule type" value="Genomic_DNA"/>
</dbReference>
<dbReference type="OrthoDB" id="10422047at2759"/>
<feature type="domain" description="Single-strand DNA deaminase toxin A-like C-terminal" evidence="1">
    <location>
        <begin position="53"/>
        <end position="118"/>
    </location>
</feature>
<name>A0A0D1Z264_EXOME</name>
<sequence length="280" mass="31953">MDDIVLGLSNLKLDEEAEKYLNAERKTFPVSPQKYLKSVACTSSESPYSRKSCSGWSQRDKWFGYEILCRKEGTLLARQVAGKFGFTFHPDDLDQCGTRDPDYWPGRSQACHAEAQLMAYIYDQMSRTPTTLHQPVAIYTSPRPVCEYCHDFAKHIYVTTGVQFTFYRDGRRELLKCKHCQNIIELGFSCPKITCARLDLEAAFTTCRHALINWAQSLEDFAQYLELAEQALSSAFENSHEMRRLLSSLLALRETTLDLSRVVIESETTMESATHALLSI</sequence>
<dbReference type="Pfam" id="PF24120">
    <property type="entry name" value="SsdA_C"/>
    <property type="match status" value="1"/>
</dbReference>
<evidence type="ECO:0000259" key="1">
    <source>
        <dbReference type="Pfam" id="PF24120"/>
    </source>
</evidence>
<proteinExistence type="predicted"/>
<reference evidence="2 3" key="1">
    <citation type="submission" date="2015-01" db="EMBL/GenBank/DDBJ databases">
        <title>The Genome Sequence of Exophiala mesophila CBS40295.</title>
        <authorList>
            <consortium name="The Broad Institute Genomics Platform"/>
            <person name="Cuomo C."/>
            <person name="de Hoog S."/>
            <person name="Gorbushina A."/>
            <person name="Stielow B."/>
            <person name="Teixiera M."/>
            <person name="Abouelleil A."/>
            <person name="Chapman S.B."/>
            <person name="Priest M."/>
            <person name="Young S.K."/>
            <person name="Wortman J."/>
            <person name="Nusbaum C."/>
            <person name="Birren B."/>
        </authorList>
    </citation>
    <scope>NUCLEOTIDE SEQUENCE [LARGE SCALE GENOMIC DNA]</scope>
    <source>
        <strain evidence="2 3">CBS 40295</strain>
    </source>
</reference>
<dbReference type="HOGENOM" id="CLU_994100_0_0_1"/>
<evidence type="ECO:0000313" key="2">
    <source>
        <dbReference type="EMBL" id="KIV87979.1"/>
    </source>
</evidence>
<dbReference type="AlphaFoldDB" id="A0A0D1Z264"/>